<keyword evidence="2" id="KW-1185">Reference proteome</keyword>
<dbReference type="AlphaFoldDB" id="A0A2M9CG82"/>
<reference evidence="1 2" key="1">
    <citation type="submission" date="2017-11" db="EMBL/GenBank/DDBJ databases">
        <title>Genomic Encyclopedia of Archaeal and Bacterial Type Strains, Phase II (KMG-II): From Individual Species to Whole Genera.</title>
        <authorList>
            <person name="Goeker M."/>
        </authorList>
    </citation>
    <scope>NUCLEOTIDE SEQUENCE [LARGE SCALE GENOMIC DNA]</scope>
    <source>
        <strain evidence="1 2">DSM 27393</strain>
    </source>
</reference>
<sequence length="87" mass="10415">MVDWHPARIAQPSEWELRNGWPVEPIAVIRRLEFGPSREVWFRAVTWAVRGEERRLIGYTRSFERAAAIAWEHHVQSSSRIKHRPDW</sequence>
<organism evidence="1 2">
    <name type="scientific">Diaminobutyricimonas aerilata</name>
    <dbReference type="NCBI Taxonomy" id="1162967"/>
    <lineage>
        <taxon>Bacteria</taxon>
        <taxon>Bacillati</taxon>
        <taxon>Actinomycetota</taxon>
        <taxon>Actinomycetes</taxon>
        <taxon>Micrococcales</taxon>
        <taxon>Microbacteriaceae</taxon>
        <taxon>Diaminobutyricimonas</taxon>
    </lineage>
</organism>
<proteinExistence type="predicted"/>
<dbReference type="Proteomes" id="UP000228758">
    <property type="component" value="Unassembled WGS sequence"/>
</dbReference>
<dbReference type="OrthoDB" id="5118139at2"/>
<dbReference type="EMBL" id="PGFF01000001">
    <property type="protein sequence ID" value="PJJ70855.1"/>
    <property type="molecule type" value="Genomic_DNA"/>
</dbReference>
<evidence type="ECO:0000313" key="1">
    <source>
        <dbReference type="EMBL" id="PJJ70855.1"/>
    </source>
</evidence>
<evidence type="ECO:0000313" key="2">
    <source>
        <dbReference type="Proteomes" id="UP000228758"/>
    </source>
</evidence>
<accession>A0A2M9CG82</accession>
<name>A0A2M9CG82_9MICO</name>
<comment type="caution">
    <text evidence="1">The sequence shown here is derived from an EMBL/GenBank/DDBJ whole genome shotgun (WGS) entry which is preliminary data.</text>
</comment>
<protein>
    <submittedName>
        <fullName evidence="1">Uncharacterized protein</fullName>
    </submittedName>
</protein>
<dbReference type="RefSeq" id="WP_157802191.1">
    <property type="nucleotide sequence ID" value="NZ_PGFF01000001.1"/>
</dbReference>
<gene>
    <name evidence="1" type="ORF">CLV46_0384</name>
</gene>